<organism evidence="5">
    <name type="scientific">Davidia involucrata</name>
    <name type="common">Dove tree</name>
    <dbReference type="NCBI Taxonomy" id="16924"/>
    <lineage>
        <taxon>Eukaryota</taxon>
        <taxon>Viridiplantae</taxon>
        <taxon>Streptophyta</taxon>
        <taxon>Embryophyta</taxon>
        <taxon>Tracheophyta</taxon>
        <taxon>Spermatophyta</taxon>
        <taxon>Magnoliopsida</taxon>
        <taxon>eudicotyledons</taxon>
        <taxon>Gunneridae</taxon>
        <taxon>Pentapetalae</taxon>
        <taxon>asterids</taxon>
        <taxon>Cornales</taxon>
        <taxon>Nyssaceae</taxon>
        <taxon>Davidia</taxon>
    </lineage>
</organism>
<keyword evidence="2" id="KW-0539">Nucleus</keyword>
<sequence>MEEMRIEVPTSEPNNLNQLNKVAVKLDENLYGRAATKSDYRSRICQKMMPTECNPSSAAASSNSGLTQPTMTDVDHNASLQSGSSYSCDSIGNPVGQGMRSSIFVNTNRELPRSQPLQQMVSQPRQHEPLRHQLLKQKFQQPNIQPSLTQSNIQYSHRHQDQQHISSLPAELQSSQQPMFTTVQGRRLTGKLPNATILQQSQQLGLQKNVLEKQQQQLPLYQQNMSTSCQQPLGIQRDVQQQQMVRPQSELKMWTHQNPLHILPQPEVSAAQQKLQKTSQPIQLHQLLDSQKHSNPLQEGMQQRIQTLVASHHPQSVIIDEQKQLHQSQRVLPDSSSASVDSTAQTEHASLADWHDKAYQQLLSTREMYLPEVIKLYKRAHELCRKPPNPESATKYEKTRIFVEKMLKFLQLPRADMVHCSKEKFNDYLKLIIWYLNSVQSKNLVSMQHHGQHQPPGGQSQIFQLQQKGSMKVQFHSVNPGSTSTLSGSPQFSMHQGITNSQPNMINSFQIGSLARSEQRLSKFISNSQKLKQPMQQQMVEQKEQQMLIQKMFEANGSKGRQVMGFSSGRLQQRHSIGKQTGYSPQPQVPQVDQINLFSPLSKCGTPLQSATSPFTVPSHSTFLTPSSIPVDIEKHSFGVSPVSIAENMEHLETPVVLAQQVFEGAPYFL</sequence>
<accession>A0A5B6YZ18</accession>
<evidence type="ECO:0000256" key="1">
    <source>
        <dbReference type="ARBA" id="ARBA00004123"/>
    </source>
</evidence>
<evidence type="ECO:0000259" key="4">
    <source>
        <dbReference type="Pfam" id="PF16987"/>
    </source>
</evidence>
<proteinExistence type="predicted"/>
<protein>
    <submittedName>
        <fullName evidence="5">Putative mediator of RNA polymerase II transcription subunit 15a-like</fullName>
    </submittedName>
</protein>
<dbReference type="GO" id="GO:0003713">
    <property type="term" value="F:transcription coactivator activity"/>
    <property type="evidence" value="ECO:0007669"/>
    <property type="project" value="InterPro"/>
</dbReference>
<feature type="compositionally biased region" description="Polar residues" evidence="3">
    <location>
        <begin position="476"/>
        <end position="499"/>
    </location>
</feature>
<gene>
    <name evidence="5" type="ORF">Din_006430</name>
</gene>
<evidence type="ECO:0000256" key="3">
    <source>
        <dbReference type="SAM" id="MobiDB-lite"/>
    </source>
</evidence>
<reference evidence="5" key="1">
    <citation type="submission" date="2019-08" db="EMBL/GenBank/DDBJ databases">
        <title>Reference gene set and small RNA set construction with multiple tissues from Davidia involucrata Baill.</title>
        <authorList>
            <person name="Yang H."/>
            <person name="Zhou C."/>
            <person name="Li G."/>
            <person name="Wang J."/>
            <person name="Gao P."/>
            <person name="Wang M."/>
            <person name="Wang R."/>
            <person name="Zhao Y."/>
        </authorList>
    </citation>
    <scope>NUCLEOTIDE SEQUENCE</scope>
    <source>
        <tissue evidence="5">Mixed with DoveR01_LX</tissue>
    </source>
</reference>
<dbReference type="AlphaFoldDB" id="A0A5B6YZ18"/>
<comment type="subcellular location">
    <subcellularLocation>
        <location evidence="1">Nucleus</location>
    </subcellularLocation>
</comment>
<evidence type="ECO:0000256" key="2">
    <source>
        <dbReference type="ARBA" id="ARBA00023242"/>
    </source>
</evidence>
<dbReference type="EMBL" id="GHES01006430">
    <property type="protein sequence ID" value="MPA36989.1"/>
    <property type="molecule type" value="Transcribed_RNA"/>
</dbReference>
<dbReference type="GO" id="GO:0005634">
    <property type="term" value="C:nucleus"/>
    <property type="evidence" value="ECO:0007669"/>
    <property type="project" value="UniProtKB-SubCell"/>
</dbReference>
<dbReference type="Pfam" id="PF16987">
    <property type="entry name" value="KIX_2"/>
    <property type="match status" value="1"/>
</dbReference>
<dbReference type="InterPro" id="IPR036546">
    <property type="entry name" value="MED15_KIX"/>
</dbReference>
<dbReference type="PANTHER" id="PTHR33137:SF4">
    <property type="entry name" value="MEDIATOR OF RNA POLYMERASE II TRANSCRIPTION SUBUNIT 15A-RELATED"/>
    <property type="match status" value="1"/>
</dbReference>
<feature type="domain" description="Mediator complex subunit 15 KIX" evidence="4">
    <location>
        <begin position="4"/>
        <end position="59"/>
    </location>
</feature>
<dbReference type="InterPro" id="IPR044661">
    <property type="entry name" value="MED15a/b/c-like"/>
</dbReference>
<name>A0A5B6YZ18_DAVIN</name>
<evidence type="ECO:0000313" key="5">
    <source>
        <dbReference type="EMBL" id="MPA36989.1"/>
    </source>
</evidence>
<dbReference type="PANTHER" id="PTHR33137">
    <property type="entry name" value="MEDIATOR OF RNA POLYMERASE II TRANSCRIPTION SUBUNIT 15A-RELATED"/>
    <property type="match status" value="1"/>
</dbReference>
<feature type="region of interest" description="Disordered" evidence="3">
    <location>
        <begin position="474"/>
        <end position="499"/>
    </location>
</feature>
<dbReference type="GO" id="GO:0031490">
    <property type="term" value="F:chromatin DNA binding"/>
    <property type="evidence" value="ECO:0007669"/>
    <property type="project" value="InterPro"/>
</dbReference>